<gene>
    <name evidence="9" type="ORF">EDD54_0566</name>
</gene>
<keyword evidence="5 7" id="KW-1133">Transmembrane helix</keyword>
<feature type="transmembrane region" description="Helical" evidence="7">
    <location>
        <begin position="92"/>
        <end position="115"/>
    </location>
</feature>
<organism evidence="9 10">
    <name type="scientific">Oharaeibacter diazotrophicus</name>
    <dbReference type="NCBI Taxonomy" id="1920512"/>
    <lineage>
        <taxon>Bacteria</taxon>
        <taxon>Pseudomonadati</taxon>
        <taxon>Pseudomonadota</taxon>
        <taxon>Alphaproteobacteria</taxon>
        <taxon>Hyphomicrobiales</taxon>
        <taxon>Pleomorphomonadaceae</taxon>
        <taxon>Oharaeibacter</taxon>
    </lineage>
</organism>
<dbReference type="InterPro" id="IPR051790">
    <property type="entry name" value="Cytochrome_c-biogenesis_DsbD"/>
</dbReference>
<name>A0A4R6RL48_9HYPH</name>
<dbReference type="EMBL" id="SNXY01000006">
    <property type="protein sequence ID" value="TDP86687.1"/>
    <property type="molecule type" value="Genomic_DNA"/>
</dbReference>
<evidence type="ECO:0000256" key="5">
    <source>
        <dbReference type="ARBA" id="ARBA00022989"/>
    </source>
</evidence>
<evidence type="ECO:0000256" key="2">
    <source>
        <dbReference type="ARBA" id="ARBA00006143"/>
    </source>
</evidence>
<dbReference type="Proteomes" id="UP000294547">
    <property type="component" value="Unassembled WGS sequence"/>
</dbReference>
<dbReference type="PANTHER" id="PTHR31272:SF4">
    <property type="entry name" value="CYTOCHROME C-TYPE BIOGENESIS PROTEIN HI_1454-RELATED"/>
    <property type="match status" value="1"/>
</dbReference>
<dbReference type="PANTHER" id="PTHR31272">
    <property type="entry name" value="CYTOCHROME C-TYPE BIOGENESIS PROTEIN HI_1454-RELATED"/>
    <property type="match status" value="1"/>
</dbReference>
<keyword evidence="6 7" id="KW-0472">Membrane</keyword>
<evidence type="ECO:0000256" key="3">
    <source>
        <dbReference type="ARBA" id="ARBA00022692"/>
    </source>
</evidence>
<dbReference type="InterPro" id="IPR003834">
    <property type="entry name" value="Cyt_c_assmbl_TM_dom"/>
</dbReference>
<feature type="transmembrane region" description="Helical" evidence="7">
    <location>
        <begin position="211"/>
        <end position="236"/>
    </location>
</feature>
<reference evidence="9 10" key="1">
    <citation type="submission" date="2019-03" db="EMBL/GenBank/DDBJ databases">
        <title>Genomic Encyclopedia of Type Strains, Phase IV (KMG-IV): sequencing the most valuable type-strain genomes for metagenomic binning, comparative biology and taxonomic classification.</title>
        <authorList>
            <person name="Goeker M."/>
        </authorList>
    </citation>
    <scope>NUCLEOTIDE SEQUENCE [LARGE SCALE GENOMIC DNA]</scope>
    <source>
        <strain evidence="9 10">DSM 102969</strain>
    </source>
</reference>
<keyword evidence="4" id="KW-0201">Cytochrome c-type biogenesis</keyword>
<proteinExistence type="inferred from homology"/>
<dbReference type="RefSeq" id="WP_126536774.1">
    <property type="nucleotide sequence ID" value="NZ_BSPM01000008.1"/>
</dbReference>
<evidence type="ECO:0000256" key="6">
    <source>
        <dbReference type="ARBA" id="ARBA00023136"/>
    </source>
</evidence>
<comment type="similarity">
    <text evidence="2">Belongs to the DsbD family.</text>
</comment>
<accession>A0A4R6RL48</accession>
<feature type="transmembrane region" description="Helical" evidence="7">
    <location>
        <begin position="135"/>
        <end position="159"/>
    </location>
</feature>
<evidence type="ECO:0000256" key="1">
    <source>
        <dbReference type="ARBA" id="ARBA00004141"/>
    </source>
</evidence>
<feature type="transmembrane region" description="Helical" evidence="7">
    <location>
        <begin position="171"/>
        <end position="199"/>
    </location>
</feature>
<keyword evidence="10" id="KW-1185">Reference proteome</keyword>
<evidence type="ECO:0000256" key="7">
    <source>
        <dbReference type="SAM" id="Phobius"/>
    </source>
</evidence>
<dbReference type="GO" id="GO:0016020">
    <property type="term" value="C:membrane"/>
    <property type="evidence" value="ECO:0007669"/>
    <property type="project" value="UniProtKB-SubCell"/>
</dbReference>
<evidence type="ECO:0000313" key="10">
    <source>
        <dbReference type="Proteomes" id="UP000294547"/>
    </source>
</evidence>
<evidence type="ECO:0000259" key="8">
    <source>
        <dbReference type="Pfam" id="PF02683"/>
    </source>
</evidence>
<keyword evidence="3 7" id="KW-0812">Transmembrane</keyword>
<dbReference type="AlphaFoldDB" id="A0A4R6RL48"/>
<evidence type="ECO:0000256" key="4">
    <source>
        <dbReference type="ARBA" id="ARBA00022748"/>
    </source>
</evidence>
<protein>
    <submittedName>
        <fullName evidence="9">Cytochrome c-type biogenesis protein</fullName>
    </submittedName>
</protein>
<dbReference type="OrthoDB" id="9803065at2"/>
<comment type="subcellular location">
    <subcellularLocation>
        <location evidence="1">Membrane</location>
        <topology evidence="1">Multi-pass membrane protein</topology>
    </subcellularLocation>
</comment>
<dbReference type="GO" id="GO:0017004">
    <property type="term" value="P:cytochrome complex assembly"/>
    <property type="evidence" value="ECO:0007669"/>
    <property type="project" value="UniProtKB-KW"/>
</dbReference>
<dbReference type="Pfam" id="PF02683">
    <property type="entry name" value="DsbD_TM"/>
    <property type="match status" value="1"/>
</dbReference>
<sequence>MHADVTLLAALTAGLISFLSPCVLPLVPPYLGFLAGASIEELTGAGAESRVGRARVVGVALAFVLGFSTVFVALGATASVLGQLLIRWSYELSLVAGVVIIVMGLHFLGVFRIALLYREARFHAAGAKAGPAGAYAMGLAFAFGWTPCIGPILSGILAVAGARDTVGEGAILLAVYSAGLGIPFVVAALFAGPFVAFLRRFRAHFDKVEKVMGGVLVATGLLFLTGGMQRISFWLLETFPALSRLG</sequence>
<feature type="transmembrane region" description="Helical" evidence="7">
    <location>
        <begin position="59"/>
        <end position="86"/>
    </location>
</feature>
<comment type="caution">
    <text evidence="9">The sequence shown here is derived from an EMBL/GenBank/DDBJ whole genome shotgun (WGS) entry which is preliminary data.</text>
</comment>
<evidence type="ECO:0000313" key="9">
    <source>
        <dbReference type="EMBL" id="TDP86687.1"/>
    </source>
</evidence>
<feature type="domain" description="Cytochrome C biogenesis protein transmembrane" evidence="8">
    <location>
        <begin position="6"/>
        <end position="223"/>
    </location>
</feature>